<reference evidence="1 2" key="1">
    <citation type="submission" date="2019-07" db="EMBL/GenBank/DDBJ databases">
        <title>Lentzea xizangensis sp. nov., isolated from Qinghai-Tibetan Plateau Soils.</title>
        <authorList>
            <person name="Huang J."/>
        </authorList>
    </citation>
    <scope>NUCLEOTIDE SEQUENCE [LARGE SCALE GENOMIC DNA]</scope>
    <source>
        <strain evidence="1 2">FXJ1.1311</strain>
    </source>
</reference>
<sequence length="192" mass="21371">MDVDVFVPGFIRTSWPEFEIDSLCGPAPTWIERAGDLVVDGEINWSTPECANLGVDSFDVPPGTYPVFVGSDSYADRYFVRMVFIAFTTSDRLAAATWHGDEDGFLQIEDYTCLWSETAERHVGPEDLGRFKEAVLSAESLSRRGPWLDEVVEPGSGVNVMVFPVRDAGVSSIELLDEDDERAGLLYYTWSP</sequence>
<evidence type="ECO:0000313" key="2">
    <source>
        <dbReference type="Proteomes" id="UP000316639"/>
    </source>
</evidence>
<dbReference type="Proteomes" id="UP000316639">
    <property type="component" value="Unassembled WGS sequence"/>
</dbReference>
<gene>
    <name evidence="1" type="ORF">FKR81_33380</name>
</gene>
<evidence type="ECO:0008006" key="3">
    <source>
        <dbReference type="Google" id="ProtNLM"/>
    </source>
</evidence>
<dbReference type="RefSeq" id="WP_146358224.1">
    <property type="nucleotide sequence ID" value="NZ_VOBR01000028.1"/>
</dbReference>
<dbReference type="AlphaFoldDB" id="A0A563EJL3"/>
<protein>
    <recommendedName>
        <fullName evidence="3">DUF4241 domain-containing protein</fullName>
    </recommendedName>
</protein>
<evidence type="ECO:0000313" key="1">
    <source>
        <dbReference type="EMBL" id="TWP46952.1"/>
    </source>
</evidence>
<comment type="caution">
    <text evidence="1">The sequence shown here is derived from an EMBL/GenBank/DDBJ whole genome shotgun (WGS) entry which is preliminary data.</text>
</comment>
<proteinExistence type="predicted"/>
<keyword evidence="2" id="KW-1185">Reference proteome</keyword>
<dbReference type="OrthoDB" id="3867913at2"/>
<name>A0A563EJL3_9PSEU</name>
<dbReference type="EMBL" id="VOBR01000028">
    <property type="protein sequence ID" value="TWP46952.1"/>
    <property type="molecule type" value="Genomic_DNA"/>
</dbReference>
<organism evidence="1 2">
    <name type="scientific">Lentzea tibetensis</name>
    <dbReference type="NCBI Taxonomy" id="2591470"/>
    <lineage>
        <taxon>Bacteria</taxon>
        <taxon>Bacillati</taxon>
        <taxon>Actinomycetota</taxon>
        <taxon>Actinomycetes</taxon>
        <taxon>Pseudonocardiales</taxon>
        <taxon>Pseudonocardiaceae</taxon>
        <taxon>Lentzea</taxon>
    </lineage>
</organism>
<accession>A0A563EJL3</accession>